<evidence type="ECO:0000256" key="1">
    <source>
        <dbReference type="SAM" id="SignalP"/>
    </source>
</evidence>
<dbReference type="InterPro" id="IPR011042">
    <property type="entry name" value="6-blade_b-propeller_TolB-like"/>
</dbReference>
<evidence type="ECO:0000259" key="2">
    <source>
        <dbReference type="PROSITE" id="PS51662"/>
    </source>
</evidence>
<keyword evidence="1" id="KW-0732">Signal</keyword>
<dbReference type="Gene3D" id="2.120.10.30">
    <property type="entry name" value="TolB, C-terminal domain"/>
    <property type="match status" value="1"/>
</dbReference>
<dbReference type="Pfam" id="PF02333">
    <property type="entry name" value="Phytase"/>
    <property type="match status" value="2"/>
</dbReference>
<feature type="chain" id="PRO_5017067453" evidence="1">
    <location>
        <begin position="25"/>
        <end position="415"/>
    </location>
</feature>
<evidence type="ECO:0000313" key="3">
    <source>
        <dbReference type="EMBL" id="RAY13405.1"/>
    </source>
</evidence>
<dbReference type="RefSeq" id="WP_111869529.1">
    <property type="nucleotide sequence ID" value="NZ_QLYX01000009.1"/>
</dbReference>
<keyword evidence="3" id="KW-0378">Hydrolase</keyword>
<proteinExistence type="predicted"/>
<dbReference type="Proteomes" id="UP000251891">
    <property type="component" value="Unassembled WGS sequence"/>
</dbReference>
<dbReference type="InterPro" id="IPR003431">
    <property type="entry name" value="B-propeller_Phytase"/>
</dbReference>
<accession>A0A365H2S6</accession>
<evidence type="ECO:0000313" key="4">
    <source>
        <dbReference type="Proteomes" id="UP000251891"/>
    </source>
</evidence>
<dbReference type="OrthoDB" id="8696437at2"/>
<dbReference type="PROSITE" id="PS51662">
    <property type="entry name" value="BP_PHYTASE"/>
    <property type="match status" value="1"/>
</dbReference>
<dbReference type="AlphaFoldDB" id="A0A365H2S6"/>
<gene>
    <name evidence="3" type="ORF">DPM19_20265</name>
</gene>
<feature type="domain" description="BPP" evidence="2">
    <location>
        <begin position="23"/>
        <end position="410"/>
    </location>
</feature>
<dbReference type="EMBL" id="QLYX01000009">
    <property type="protein sequence ID" value="RAY13405.1"/>
    <property type="molecule type" value="Genomic_DNA"/>
</dbReference>
<name>A0A365H2S6_9ACTN</name>
<reference evidence="3 4" key="1">
    <citation type="submission" date="2018-06" db="EMBL/GenBank/DDBJ databases">
        <title>Actinomadura craniellae sp. nov. isolated from marine sponge Craniella sp.</title>
        <authorList>
            <person name="Li L."/>
            <person name="Xu Q.H."/>
            <person name="Lin H.W."/>
            <person name="Lu Y.H."/>
        </authorList>
    </citation>
    <scope>NUCLEOTIDE SEQUENCE [LARGE SCALE GENOMIC DNA]</scope>
    <source>
        <strain evidence="3 4">LHW63021</strain>
    </source>
</reference>
<sequence length="415" mass="43958">MPRALPLTLLAACLAAGLTVPARAGTAPSVPSAAPAVETPALFDDDAGGNADGDDPAVWRHPGDPARSLVLGTAKEGGLHVYALDGRVIQHVPAPPAPGPDDESGRFNNVDLVPGRDLAVVTDRGRDTLRFYRVSGTGVTDVTDPAVPLLFNRTQDEVNEQRTPYGLAVFTREGRAYAVVSRAGTSTLALVELLGTRAGYTYRTVRTIELPTAFRLPDGTSWTPCLEPGEDPQVEGMVVDARTGVLYAAQETVGIWRLPATLRGEPKLVDRVREFGVPGVYDPGTEECVPGADPGFGGRRLAADVEGLTIHYGGGYLIASGQGDDTFVIYDRRDGRYLRSFKIGAGNGLDGVQESDGAAVFDGPLGPAFPRGLLVVHDGDNTPVVTDPSGEPRENTNFKFVRWDAVARPLGLVVR</sequence>
<dbReference type="GO" id="GO:0016158">
    <property type="term" value="F:inositol hexakisphosphate 3-phosphatase activity"/>
    <property type="evidence" value="ECO:0007669"/>
    <property type="project" value="InterPro"/>
</dbReference>
<protein>
    <submittedName>
        <fullName evidence="3">Hydrolase</fullName>
    </submittedName>
</protein>
<comment type="caution">
    <text evidence="3">The sequence shown here is derived from an EMBL/GenBank/DDBJ whole genome shotgun (WGS) entry which is preliminary data.</text>
</comment>
<organism evidence="3 4">
    <name type="scientific">Actinomadura craniellae</name>
    <dbReference type="NCBI Taxonomy" id="2231787"/>
    <lineage>
        <taxon>Bacteria</taxon>
        <taxon>Bacillati</taxon>
        <taxon>Actinomycetota</taxon>
        <taxon>Actinomycetes</taxon>
        <taxon>Streptosporangiales</taxon>
        <taxon>Thermomonosporaceae</taxon>
        <taxon>Actinomadura</taxon>
    </lineage>
</organism>
<dbReference type="SUPFAM" id="SSF50956">
    <property type="entry name" value="Thermostable phytase (3-phytase)"/>
    <property type="match status" value="1"/>
</dbReference>
<keyword evidence="4" id="KW-1185">Reference proteome</keyword>
<feature type="signal peptide" evidence="1">
    <location>
        <begin position="1"/>
        <end position="24"/>
    </location>
</feature>